<dbReference type="HOGENOM" id="CLU_2705272_0_0_1"/>
<proteinExistence type="predicted"/>
<name>E5A9E5_LEPMJ</name>
<dbReference type="AlphaFoldDB" id="E5A9E5"/>
<dbReference type="EMBL" id="FP929138">
    <property type="protein sequence ID" value="CBY00286.1"/>
    <property type="molecule type" value="Genomic_DNA"/>
</dbReference>
<keyword evidence="2" id="KW-1185">Reference proteome</keyword>
<evidence type="ECO:0000313" key="1">
    <source>
        <dbReference type="EMBL" id="CBY00286.1"/>
    </source>
</evidence>
<evidence type="ECO:0000313" key="2">
    <source>
        <dbReference type="Proteomes" id="UP000002668"/>
    </source>
</evidence>
<dbReference type="InParanoid" id="E5A9E5"/>
<protein>
    <submittedName>
        <fullName evidence="1">Predicted protein</fullName>
    </submittedName>
</protein>
<dbReference type="GeneID" id="13293217"/>
<gene>
    <name evidence="1" type="ORF">LEMA_uP014160.1</name>
</gene>
<organism evidence="2">
    <name type="scientific">Leptosphaeria maculans (strain JN3 / isolate v23.1.3 / race Av1-4-5-6-7-8)</name>
    <name type="common">Blackleg fungus</name>
    <name type="synonym">Phoma lingam</name>
    <dbReference type="NCBI Taxonomy" id="985895"/>
    <lineage>
        <taxon>Eukaryota</taxon>
        <taxon>Fungi</taxon>
        <taxon>Dikarya</taxon>
        <taxon>Ascomycota</taxon>
        <taxon>Pezizomycotina</taxon>
        <taxon>Dothideomycetes</taxon>
        <taxon>Pleosporomycetidae</taxon>
        <taxon>Pleosporales</taxon>
        <taxon>Pleosporineae</taxon>
        <taxon>Leptosphaeriaceae</taxon>
        <taxon>Plenodomus</taxon>
        <taxon>Plenodomus lingam/Leptosphaeria maculans species complex</taxon>
    </lineage>
</organism>
<accession>E5A9E5</accession>
<reference evidence="2" key="1">
    <citation type="journal article" date="2011" name="Nat. Commun.">
        <title>Effector diversification within compartments of the Leptosphaeria maculans genome affected by Repeat-Induced Point mutations.</title>
        <authorList>
            <person name="Rouxel T."/>
            <person name="Grandaubert J."/>
            <person name="Hane J.K."/>
            <person name="Hoede C."/>
            <person name="van de Wouw A.P."/>
            <person name="Couloux A."/>
            <person name="Dominguez V."/>
            <person name="Anthouard V."/>
            <person name="Bally P."/>
            <person name="Bourras S."/>
            <person name="Cozijnsen A.J."/>
            <person name="Ciuffetti L.M."/>
            <person name="Degrave A."/>
            <person name="Dilmaghani A."/>
            <person name="Duret L."/>
            <person name="Fudal I."/>
            <person name="Goodwin S.B."/>
            <person name="Gout L."/>
            <person name="Glaser N."/>
            <person name="Linglin J."/>
            <person name="Kema G.H.J."/>
            <person name="Lapalu N."/>
            <person name="Lawrence C.B."/>
            <person name="May K."/>
            <person name="Meyer M."/>
            <person name="Ollivier B."/>
            <person name="Poulain J."/>
            <person name="Schoch C.L."/>
            <person name="Simon A."/>
            <person name="Spatafora J.W."/>
            <person name="Stachowiak A."/>
            <person name="Turgeon B.G."/>
            <person name="Tyler B.M."/>
            <person name="Vincent D."/>
            <person name="Weissenbach J."/>
            <person name="Amselem J."/>
            <person name="Quesneville H."/>
            <person name="Oliver R.P."/>
            <person name="Wincker P."/>
            <person name="Balesdent M.-H."/>
            <person name="Howlett B.J."/>
        </authorList>
    </citation>
    <scope>NUCLEOTIDE SEQUENCE [LARGE SCALE GENOMIC DNA]</scope>
    <source>
        <strain evidence="2">JN3 / isolate v23.1.3 / race Av1-4-5-6-7-8</strain>
    </source>
</reference>
<dbReference type="Proteomes" id="UP000002668">
    <property type="component" value="Genome"/>
</dbReference>
<dbReference type="RefSeq" id="XP_003843765.1">
    <property type="nucleotide sequence ID" value="XM_003843717.1"/>
</dbReference>
<sequence>MTDLEVHPYPHRPLSGKHDPGLWSPTWSRNWIDTKILTIRRCSFKVPKFGRRNCRFRGWMSDPNRKGMQNANG</sequence>
<dbReference type="VEuPathDB" id="FungiDB:LEMA_uP014160.1"/>